<dbReference type="Proteomes" id="UP001163223">
    <property type="component" value="Chromosome"/>
</dbReference>
<evidence type="ECO:0000313" key="1">
    <source>
        <dbReference type="EMBL" id="WAJ29962.1"/>
    </source>
</evidence>
<reference evidence="1" key="1">
    <citation type="submission" date="2022-11" db="EMBL/GenBank/DDBJ databases">
        <title>beta-Carotene-producing bacterium, Jeongeuplla avenae sp. nov., alleviates the salt stress of Arabidopsis seedlings.</title>
        <authorList>
            <person name="Jiang L."/>
            <person name="Lee J."/>
        </authorList>
    </citation>
    <scope>NUCLEOTIDE SEQUENCE</scope>
    <source>
        <strain evidence="1">DY_R2A_6</strain>
    </source>
</reference>
<accession>A0ACD4NT56</accession>
<gene>
    <name evidence="1" type="ORF">OXU80_07060</name>
</gene>
<organism evidence="1 2">
    <name type="scientific">Antarcticirhabdus aurantiaca</name>
    <dbReference type="NCBI Taxonomy" id="2606717"/>
    <lineage>
        <taxon>Bacteria</taxon>
        <taxon>Pseudomonadati</taxon>
        <taxon>Pseudomonadota</taxon>
        <taxon>Alphaproteobacteria</taxon>
        <taxon>Hyphomicrobiales</taxon>
        <taxon>Aurantimonadaceae</taxon>
        <taxon>Antarcticirhabdus</taxon>
    </lineage>
</organism>
<keyword evidence="2" id="KW-1185">Reference proteome</keyword>
<sequence length="154" mass="16406">MRLPDARLSLVTLGVADLARSARFYEALGWRRAPIEAEGVVFLQGEGIALSLFGVTDLAKDAGLDFAPLPAFRGIALAINLASRADVDRLFAAALQAGARATKPPEPAAWGGYSGYFADPDGHLWELAHNPFFAFDASGHLDLFTPPEPSEEPA</sequence>
<protein>
    <submittedName>
        <fullName evidence="1">VOC family protein</fullName>
    </submittedName>
</protein>
<name>A0ACD4NT56_9HYPH</name>
<proteinExistence type="predicted"/>
<dbReference type="EMBL" id="CP113520">
    <property type="protein sequence ID" value="WAJ29962.1"/>
    <property type="molecule type" value="Genomic_DNA"/>
</dbReference>
<evidence type="ECO:0000313" key="2">
    <source>
        <dbReference type="Proteomes" id="UP001163223"/>
    </source>
</evidence>